<reference evidence="2 3" key="1">
    <citation type="journal article" date="2019" name="Antonie Van Leeuwenhoek">
        <title>Description of 'Ca. Methylobacter oryzae' KRF1, a novel species from the environmentally important Methylobacter clade 2.</title>
        <authorList>
            <person name="Khatri K."/>
            <person name="Mohite J.A."/>
            <person name="Pandit P.S."/>
            <person name="Bahulikar R."/>
            <person name="Rahalkar M.C."/>
        </authorList>
    </citation>
    <scope>NUCLEOTIDE SEQUENCE [LARGE SCALE GENOMIC DNA]</scope>
    <source>
        <strain evidence="2 3">KRF1</strain>
    </source>
</reference>
<keyword evidence="1" id="KW-1133">Transmembrane helix</keyword>
<comment type="caution">
    <text evidence="2">The sequence shown here is derived from an EMBL/GenBank/DDBJ whole genome shotgun (WGS) entry which is preliminary data.</text>
</comment>
<proteinExistence type="predicted"/>
<keyword evidence="1" id="KW-0472">Membrane</keyword>
<dbReference type="EMBL" id="RYFG02000084">
    <property type="protein sequence ID" value="TRW96139.1"/>
    <property type="molecule type" value="Genomic_DNA"/>
</dbReference>
<gene>
    <name evidence="2" type="ORF">EKO24_008985</name>
</gene>
<feature type="transmembrane region" description="Helical" evidence="1">
    <location>
        <begin position="48"/>
        <end position="72"/>
    </location>
</feature>
<dbReference type="RefSeq" id="WP_127026926.1">
    <property type="nucleotide sequence ID" value="NZ_RYFG02000084.1"/>
</dbReference>
<evidence type="ECO:0000313" key="2">
    <source>
        <dbReference type="EMBL" id="TRW96139.1"/>
    </source>
</evidence>
<name>A0ABY3CCI2_9GAMM</name>
<feature type="transmembrane region" description="Helical" evidence="1">
    <location>
        <begin position="12"/>
        <end position="36"/>
    </location>
</feature>
<protein>
    <submittedName>
        <fullName evidence="2">Uncharacterized protein</fullName>
    </submittedName>
</protein>
<keyword evidence="1" id="KW-0812">Transmembrane</keyword>
<accession>A0ABY3CCI2</accession>
<organism evidence="2 3">
    <name type="scientific">Candidatus Methylobacter oryzae</name>
    <dbReference type="NCBI Taxonomy" id="2497749"/>
    <lineage>
        <taxon>Bacteria</taxon>
        <taxon>Pseudomonadati</taxon>
        <taxon>Pseudomonadota</taxon>
        <taxon>Gammaproteobacteria</taxon>
        <taxon>Methylococcales</taxon>
        <taxon>Methylococcaceae</taxon>
        <taxon>Methylobacter</taxon>
    </lineage>
</organism>
<evidence type="ECO:0000256" key="1">
    <source>
        <dbReference type="SAM" id="Phobius"/>
    </source>
</evidence>
<sequence length="126" mass="13727">MNASNQQFSEKFIGIALLALAGPFVWVLHFAVVYGVQHIACAALGNRAGFWVEASIIVITVAALLALVLLIAKPDILQRLDSDRIRQATTKEFFSETMRLLALLSFFGVLWSGLALFFLPACGSIT</sequence>
<feature type="transmembrane region" description="Helical" evidence="1">
    <location>
        <begin position="100"/>
        <end position="119"/>
    </location>
</feature>
<evidence type="ECO:0000313" key="3">
    <source>
        <dbReference type="Proteomes" id="UP000733744"/>
    </source>
</evidence>
<keyword evidence="3" id="KW-1185">Reference proteome</keyword>
<dbReference type="Proteomes" id="UP000733744">
    <property type="component" value="Unassembled WGS sequence"/>
</dbReference>